<feature type="region of interest" description="Disordered" evidence="1">
    <location>
        <begin position="725"/>
        <end position="765"/>
    </location>
</feature>
<evidence type="ECO:0000256" key="1">
    <source>
        <dbReference type="SAM" id="MobiDB-lite"/>
    </source>
</evidence>
<organism evidence="4 5">
    <name type="scientific">Aphanomyces stellatus</name>
    <dbReference type="NCBI Taxonomy" id="120398"/>
    <lineage>
        <taxon>Eukaryota</taxon>
        <taxon>Sar</taxon>
        <taxon>Stramenopiles</taxon>
        <taxon>Oomycota</taxon>
        <taxon>Saprolegniomycetes</taxon>
        <taxon>Saprolegniales</taxon>
        <taxon>Verrucalvaceae</taxon>
        <taxon>Aphanomyces</taxon>
    </lineage>
</organism>
<reference evidence="3" key="2">
    <citation type="submission" date="2019-06" db="EMBL/GenBank/DDBJ databases">
        <title>Genomics analysis of Aphanomyces spp. identifies a new class of oomycete effector associated with host adaptation.</title>
        <authorList>
            <person name="Gaulin E."/>
        </authorList>
    </citation>
    <scope>NUCLEOTIDE SEQUENCE</scope>
    <source>
        <strain evidence="3">CBS 578.67</strain>
    </source>
</reference>
<evidence type="ECO:0000259" key="2">
    <source>
        <dbReference type="Pfam" id="PF00620"/>
    </source>
</evidence>
<dbReference type="SUPFAM" id="SSF48350">
    <property type="entry name" value="GTPase activation domain, GAP"/>
    <property type="match status" value="1"/>
</dbReference>
<dbReference type="Gene3D" id="1.10.555.10">
    <property type="entry name" value="Rho GTPase activation protein"/>
    <property type="match status" value="1"/>
</dbReference>
<feature type="region of interest" description="Disordered" evidence="1">
    <location>
        <begin position="480"/>
        <end position="696"/>
    </location>
</feature>
<evidence type="ECO:0000313" key="3">
    <source>
        <dbReference type="EMBL" id="KAF0687060.1"/>
    </source>
</evidence>
<dbReference type="EMBL" id="CAADRA010006984">
    <property type="protein sequence ID" value="VFT97815.1"/>
    <property type="molecule type" value="Genomic_DNA"/>
</dbReference>
<gene>
    <name evidence="4" type="primary">Aste57867_21141</name>
    <name evidence="3" type="ORF">As57867_021073</name>
    <name evidence="4" type="ORF">ASTE57867_21141</name>
</gene>
<feature type="domain" description="Rho-GAP" evidence="2">
    <location>
        <begin position="30"/>
        <end position="149"/>
    </location>
</feature>
<dbReference type="EMBL" id="VJMH01006958">
    <property type="protein sequence ID" value="KAF0687060.1"/>
    <property type="molecule type" value="Genomic_DNA"/>
</dbReference>
<dbReference type="AlphaFoldDB" id="A0A485LIV5"/>
<dbReference type="Proteomes" id="UP000332933">
    <property type="component" value="Unassembled WGS sequence"/>
</dbReference>
<feature type="compositionally biased region" description="Polar residues" evidence="1">
    <location>
        <begin position="637"/>
        <end position="648"/>
    </location>
</feature>
<dbReference type="InterPro" id="IPR008936">
    <property type="entry name" value="Rho_GTPase_activation_prot"/>
</dbReference>
<feature type="compositionally biased region" description="Basic and acidic residues" evidence="1">
    <location>
        <begin position="669"/>
        <end position="678"/>
    </location>
</feature>
<reference evidence="4 5" key="1">
    <citation type="submission" date="2019-03" db="EMBL/GenBank/DDBJ databases">
        <authorList>
            <person name="Gaulin E."/>
            <person name="Dumas B."/>
        </authorList>
    </citation>
    <scope>NUCLEOTIDE SEQUENCE [LARGE SCALE GENOMIC DNA]</scope>
    <source>
        <strain evidence="4">CBS 568.67</strain>
    </source>
</reference>
<evidence type="ECO:0000313" key="5">
    <source>
        <dbReference type="Proteomes" id="UP000332933"/>
    </source>
</evidence>
<dbReference type="OrthoDB" id="79884at2759"/>
<proteinExistence type="predicted"/>
<feature type="compositionally biased region" description="Polar residues" evidence="1">
    <location>
        <begin position="510"/>
        <end position="533"/>
    </location>
</feature>
<dbReference type="InterPro" id="IPR000198">
    <property type="entry name" value="RhoGAP_dom"/>
</dbReference>
<accession>A0A485LIV5</accession>
<sequence length="1175" mass="127898">MFRRSKRDVRAPDIEEKEHLPVLPSAQCTVLIAFVDHLEAHKAHKQKLFQHEGKPAERKILLDLFYGGVSPTTAALKRFSSRAMSYVIRHVLATQYAPLLPYSAFEKLEVAATSHIYVDAIQDVVTSMPLAHAALLHALCRLLHKVTQQLMIAEEGLIVHLGVHWSRPSEHAIATETLATRKQIARRLLAVFSKVAFPSMTTTTQAIDQPIATTARRSSITRRRSSCRAWTSDAAQDVNGILCRILASPEDKRDLFLRLASATDTTSTIPSSQTDDALSIHDLAGSAKRMLQRCDALVPLDAFNLSTSTSFPRAIRSLPRLHRQLLTSLLRCIQQAMADGASMDLLSAALAVHIFDQLKHTSAADIDAHRDLERAAIAVLSRVDTILEQLDVVGSMFRVAAMVVLATRRLKRRATRRREKALTSITAPSVVTQDTPTKDVAVVDLKPDIGDDDAAMTLMMASTTQGVSLPTSDTSSIGLIPGTAATNKAHGVPSSVVTTNARPKQKEGHASSNRTCNVEDSTARGNTRESLPTETEERRRRKDAASDEPNAGTHLNPKGNKARSNTTPAEKQSETRASEPQARSDDNNGGLRVNQAKEGDAPCKATDSKNISSLSPHKPESKLAPPPWILQPPDTRANPSRPAQSKRFSTNNSTYVSTNTALVHTPLTVEKRTEDDAKPQSLNKSKVTSQTQQTRRTTTMQQCANAANEAAVDLAIHKTITTALDKARSRPESPTAKLQRDDAVHQTSTRPHEHTTTPEANDQGVVHTSDGPHVHTFDDRAPSLLVAIPDTTRLLRHEDSAQSASFPRKLLLGVPASSVGRVKCGTWARLTSPVDTLDAFVRAAPASIAEHITSTDLVLAATEESVGDIVPWGIVVDLCRHTPLLPTCRARFEGLGVPLVRSESLWRHVAAVFAAYANPTTHAIDLFAWRCFCYDCAVLPTLSLDAVDAIHTTCVMQPSGDSTKATHMSIDHVRPQFYAGLHHVALALDPTAEHPLEAFLAHHVIGFAQRDPKRDATTSRELARVWSPQLSRAFHARARAIQQLYRHFATGSRVDDRCHGASRANGRLGDAELLNWLRALSIVPTIVTADHVVAMRHQHAISNDTAAGKSCPAIAEDVALVLSIGWDVLSQPEFDGLYPTMMDKLCVVLDVWGLGDALAVASIVGHDAADDEGKA</sequence>
<dbReference type="Pfam" id="PF00620">
    <property type="entry name" value="RhoGAP"/>
    <property type="match status" value="1"/>
</dbReference>
<feature type="compositionally biased region" description="Basic and acidic residues" evidence="1">
    <location>
        <begin position="738"/>
        <end position="756"/>
    </location>
</feature>
<protein>
    <submittedName>
        <fullName evidence="4">Aste57867_21141 protein</fullName>
    </submittedName>
</protein>
<evidence type="ECO:0000313" key="4">
    <source>
        <dbReference type="EMBL" id="VFT97815.1"/>
    </source>
</evidence>
<dbReference type="GO" id="GO:0007165">
    <property type="term" value="P:signal transduction"/>
    <property type="evidence" value="ECO:0007669"/>
    <property type="project" value="InterPro"/>
</dbReference>
<feature type="compositionally biased region" description="Low complexity" evidence="1">
    <location>
        <begin position="649"/>
        <end position="660"/>
    </location>
</feature>
<keyword evidence="5" id="KW-1185">Reference proteome</keyword>
<name>A0A485LIV5_9STRA</name>
<feature type="compositionally biased region" description="Basic and acidic residues" evidence="1">
    <location>
        <begin position="571"/>
        <end position="586"/>
    </location>
</feature>
<feature type="compositionally biased region" description="Polar residues" evidence="1">
    <location>
        <begin position="680"/>
        <end position="689"/>
    </location>
</feature>